<sequence>MWVQFAMGAVRNEIRIGKLEWIVNFPDIGLFETMKSTEFRILSPNRNIEFLVFHLRLRFCLFFDFLSTWRLRFGSVRFRIRFS</sequence>
<proteinExistence type="predicted"/>
<evidence type="ECO:0000313" key="2">
    <source>
        <dbReference type="Proteomes" id="UP000187735"/>
    </source>
</evidence>
<gene>
    <name evidence="1" type="ORF">Fuma_02925</name>
</gene>
<organism evidence="1 2">
    <name type="scientific">Fuerstiella marisgermanici</name>
    <dbReference type="NCBI Taxonomy" id="1891926"/>
    <lineage>
        <taxon>Bacteria</taxon>
        <taxon>Pseudomonadati</taxon>
        <taxon>Planctomycetota</taxon>
        <taxon>Planctomycetia</taxon>
        <taxon>Planctomycetales</taxon>
        <taxon>Planctomycetaceae</taxon>
        <taxon>Fuerstiella</taxon>
    </lineage>
</organism>
<dbReference type="STRING" id="1891926.Fuma_02925"/>
<name>A0A1P8WGY1_9PLAN</name>
<dbReference type="AlphaFoldDB" id="A0A1P8WGY1"/>
<dbReference type="EMBL" id="CP017641">
    <property type="protein sequence ID" value="APZ93308.1"/>
    <property type="molecule type" value="Genomic_DNA"/>
</dbReference>
<keyword evidence="2" id="KW-1185">Reference proteome</keyword>
<dbReference type="Proteomes" id="UP000187735">
    <property type="component" value="Chromosome"/>
</dbReference>
<dbReference type="KEGG" id="fmr:Fuma_02925"/>
<evidence type="ECO:0000313" key="1">
    <source>
        <dbReference type="EMBL" id="APZ93308.1"/>
    </source>
</evidence>
<accession>A0A1P8WGY1</accession>
<protein>
    <submittedName>
        <fullName evidence="1">Uncharacterized protein</fullName>
    </submittedName>
</protein>
<reference evidence="1 2" key="1">
    <citation type="journal article" date="2016" name="Front. Microbiol.">
        <title>Fuerstia marisgermanicae gen. nov., sp. nov., an Unusual Member of the Phylum Planctomycetes from the German Wadden Sea.</title>
        <authorList>
            <person name="Kohn T."/>
            <person name="Heuer A."/>
            <person name="Jogler M."/>
            <person name="Vollmers J."/>
            <person name="Boedeker C."/>
            <person name="Bunk B."/>
            <person name="Rast P."/>
            <person name="Borchert D."/>
            <person name="Glockner I."/>
            <person name="Freese H.M."/>
            <person name="Klenk H.P."/>
            <person name="Overmann J."/>
            <person name="Kaster A.K."/>
            <person name="Rohde M."/>
            <person name="Wiegand S."/>
            <person name="Jogler C."/>
        </authorList>
    </citation>
    <scope>NUCLEOTIDE SEQUENCE [LARGE SCALE GENOMIC DNA]</scope>
    <source>
        <strain evidence="1 2">NH11</strain>
    </source>
</reference>